<protein>
    <recommendedName>
        <fullName evidence="6">Pyridoxal 5'-phosphate synthase subunit PdxT</fullName>
        <ecNumber evidence="6">4.3.3.6</ecNumber>
    </recommendedName>
    <alternativeName>
        <fullName evidence="6">Pdx2</fullName>
    </alternativeName>
    <alternativeName>
        <fullName evidence="6">Pyridoxal 5'-phosphate synthase glutaminase subunit</fullName>
        <ecNumber evidence="6">3.5.1.2</ecNumber>
    </alternativeName>
</protein>
<keyword evidence="3 6" id="KW-0315">Glutamine amidotransferase</keyword>
<dbReference type="EC" id="4.3.3.6" evidence="6"/>
<evidence type="ECO:0000256" key="1">
    <source>
        <dbReference type="ARBA" id="ARBA00008345"/>
    </source>
</evidence>
<feature type="binding site" evidence="6">
    <location>
        <position position="117"/>
    </location>
    <ligand>
        <name>L-glutamine</name>
        <dbReference type="ChEBI" id="CHEBI:58359"/>
    </ligand>
</feature>
<evidence type="ECO:0000313" key="7">
    <source>
        <dbReference type="EMBL" id="MFC3834902.1"/>
    </source>
</evidence>
<dbReference type="GO" id="GO:0036381">
    <property type="term" value="F:pyridoxal 5'-phosphate synthase (glutamine hydrolysing) activity"/>
    <property type="evidence" value="ECO:0007669"/>
    <property type="project" value="UniProtKB-EC"/>
</dbReference>
<dbReference type="PANTHER" id="PTHR31559:SF0">
    <property type="entry name" value="PYRIDOXAL 5'-PHOSPHATE SYNTHASE SUBUNIT SNO1-RELATED"/>
    <property type="match status" value="1"/>
</dbReference>
<dbReference type="RefSeq" id="WP_322472156.1">
    <property type="nucleotide sequence ID" value="NZ_JBHRZG010000024.1"/>
</dbReference>
<accession>A0ABV7ZBZ9</accession>
<dbReference type="PIRSF" id="PIRSF005639">
    <property type="entry name" value="Glut_amidoT_SNO"/>
    <property type="match status" value="1"/>
</dbReference>
<feature type="active site" description="Charge relay system" evidence="6">
    <location>
        <position position="181"/>
    </location>
</feature>
<dbReference type="InterPro" id="IPR002161">
    <property type="entry name" value="PdxT/SNO"/>
</dbReference>
<keyword evidence="6" id="KW-0663">Pyridoxal phosphate</keyword>
<keyword evidence="4 6" id="KW-0456">Lyase</keyword>
<evidence type="ECO:0000256" key="2">
    <source>
        <dbReference type="ARBA" id="ARBA00022801"/>
    </source>
</evidence>
<evidence type="ECO:0000256" key="5">
    <source>
        <dbReference type="ARBA" id="ARBA00049534"/>
    </source>
</evidence>
<dbReference type="SUPFAM" id="SSF52317">
    <property type="entry name" value="Class I glutamine amidotransferase-like"/>
    <property type="match status" value="1"/>
</dbReference>
<comment type="catalytic activity">
    <reaction evidence="5 6">
        <text>L-glutamine + H2O = L-glutamate + NH4(+)</text>
        <dbReference type="Rhea" id="RHEA:15889"/>
        <dbReference type="ChEBI" id="CHEBI:15377"/>
        <dbReference type="ChEBI" id="CHEBI:28938"/>
        <dbReference type="ChEBI" id="CHEBI:29985"/>
        <dbReference type="ChEBI" id="CHEBI:58359"/>
        <dbReference type="EC" id="3.5.1.2"/>
    </reaction>
</comment>
<comment type="caution">
    <text evidence="7">The sequence shown here is derived from an EMBL/GenBank/DDBJ whole genome shotgun (WGS) entry which is preliminary data.</text>
</comment>
<organism evidence="7 8">
    <name type="scientific">Deinococcus rufus</name>
    <dbReference type="NCBI Taxonomy" id="2136097"/>
    <lineage>
        <taxon>Bacteria</taxon>
        <taxon>Thermotogati</taxon>
        <taxon>Deinococcota</taxon>
        <taxon>Deinococci</taxon>
        <taxon>Deinococcales</taxon>
        <taxon>Deinococcaceae</taxon>
        <taxon>Deinococcus</taxon>
    </lineage>
</organism>
<comment type="catalytic activity">
    <reaction evidence="6">
        <text>aldehydo-D-ribose 5-phosphate + D-glyceraldehyde 3-phosphate + L-glutamine = pyridoxal 5'-phosphate + L-glutamate + phosphate + 3 H2O + H(+)</text>
        <dbReference type="Rhea" id="RHEA:31507"/>
        <dbReference type="ChEBI" id="CHEBI:15377"/>
        <dbReference type="ChEBI" id="CHEBI:15378"/>
        <dbReference type="ChEBI" id="CHEBI:29985"/>
        <dbReference type="ChEBI" id="CHEBI:43474"/>
        <dbReference type="ChEBI" id="CHEBI:58273"/>
        <dbReference type="ChEBI" id="CHEBI:58359"/>
        <dbReference type="ChEBI" id="CHEBI:59776"/>
        <dbReference type="ChEBI" id="CHEBI:597326"/>
        <dbReference type="EC" id="4.3.3.6"/>
    </reaction>
</comment>
<name>A0ABV7ZBZ9_9DEIO</name>
<reference evidence="8" key="1">
    <citation type="journal article" date="2019" name="Int. J. Syst. Evol. Microbiol.">
        <title>The Global Catalogue of Microorganisms (GCM) 10K type strain sequencing project: providing services to taxonomists for standard genome sequencing and annotation.</title>
        <authorList>
            <consortium name="The Broad Institute Genomics Platform"/>
            <consortium name="The Broad Institute Genome Sequencing Center for Infectious Disease"/>
            <person name="Wu L."/>
            <person name="Ma J."/>
        </authorList>
    </citation>
    <scope>NUCLEOTIDE SEQUENCE [LARGE SCALE GENOMIC DNA]</scope>
    <source>
        <strain evidence="8">CCTCC AB 2017081</strain>
    </source>
</reference>
<feature type="active site" description="Charge relay system" evidence="6">
    <location>
        <position position="183"/>
    </location>
</feature>
<comment type="function">
    <text evidence="6">Catalyzes the hydrolysis of glutamine to glutamate and ammonia as part of the biosynthesis of pyridoxal 5'-phosphate. The resulting ammonia molecule is channeled to the active site of PdxS.</text>
</comment>
<keyword evidence="8" id="KW-1185">Reference proteome</keyword>
<feature type="binding site" evidence="6">
    <location>
        <begin position="52"/>
        <end position="54"/>
    </location>
    <ligand>
        <name>L-glutamine</name>
        <dbReference type="ChEBI" id="CHEBI:58359"/>
    </ligand>
</feature>
<comment type="pathway">
    <text evidence="6">Cofactor biosynthesis; pyridoxal 5'-phosphate biosynthesis.</text>
</comment>
<dbReference type="Gene3D" id="3.40.50.880">
    <property type="match status" value="1"/>
</dbReference>
<dbReference type="Pfam" id="PF01174">
    <property type="entry name" value="SNO"/>
    <property type="match status" value="1"/>
</dbReference>
<dbReference type="PROSITE" id="PS51130">
    <property type="entry name" value="PDXT_SNO_2"/>
    <property type="match status" value="1"/>
</dbReference>
<evidence type="ECO:0000256" key="3">
    <source>
        <dbReference type="ARBA" id="ARBA00022962"/>
    </source>
</evidence>
<dbReference type="Proteomes" id="UP001595803">
    <property type="component" value="Unassembled WGS sequence"/>
</dbReference>
<evidence type="ECO:0000256" key="4">
    <source>
        <dbReference type="ARBA" id="ARBA00023239"/>
    </source>
</evidence>
<dbReference type="EC" id="3.5.1.2" evidence="6"/>
<dbReference type="GO" id="GO:0004359">
    <property type="term" value="F:glutaminase activity"/>
    <property type="evidence" value="ECO:0007669"/>
    <property type="project" value="UniProtKB-EC"/>
</dbReference>
<feature type="active site" description="Nucleophile" evidence="6">
    <location>
        <position position="84"/>
    </location>
</feature>
<dbReference type="CDD" id="cd01749">
    <property type="entry name" value="GATase1_PB"/>
    <property type="match status" value="1"/>
</dbReference>
<gene>
    <name evidence="6 7" type="primary">pdxT</name>
    <name evidence="7" type="ORF">ACFOSB_18745</name>
</gene>
<dbReference type="PROSITE" id="PS01236">
    <property type="entry name" value="PDXT_SNO_1"/>
    <property type="match status" value="1"/>
</dbReference>
<dbReference type="EMBL" id="JBHRZG010000024">
    <property type="protein sequence ID" value="MFC3834902.1"/>
    <property type="molecule type" value="Genomic_DNA"/>
</dbReference>
<keyword evidence="2 6" id="KW-0378">Hydrolase</keyword>
<dbReference type="InterPro" id="IPR029062">
    <property type="entry name" value="Class_I_gatase-like"/>
</dbReference>
<sequence length="220" mass="23923">MAGKTAPVVGVLAVQGAFREHRRHLEALGALVREVRLPADLDGVDALVLPGGESTAMGRLLDAFDLWSPIRAVYDRGGVLWGTCAGAILLSTEILGAPPQDGGRQRSLGLLDVTVQRNAFGRQVDSFAVPLEVAGVDGLVEGVFIRAPAFDRIGEHVEVLATHHDRAVMVRGARLLATAFHPELTRDRRLHALFLQQVETERQGHEHVRRSGRQNIHEPV</sequence>
<dbReference type="NCBIfam" id="TIGR03800">
    <property type="entry name" value="PLP_synth_Pdx2"/>
    <property type="match status" value="1"/>
</dbReference>
<comment type="similarity">
    <text evidence="1 6">Belongs to the glutaminase PdxT/SNO family.</text>
</comment>
<evidence type="ECO:0000313" key="8">
    <source>
        <dbReference type="Proteomes" id="UP001595803"/>
    </source>
</evidence>
<dbReference type="HAMAP" id="MF_01615">
    <property type="entry name" value="PdxT"/>
    <property type="match status" value="1"/>
</dbReference>
<evidence type="ECO:0000256" key="6">
    <source>
        <dbReference type="HAMAP-Rule" id="MF_01615"/>
    </source>
</evidence>
<dbReference type="PROSITE" id="PS51273">
    <property type="entry name" value="GATASE_TYPE_1"/>
    <property type="match status" value="1"/>
</dbReference>
<dbReference type="PANTHER" id="PTHR31559">
    <property type="entry name" value="PYRIDOXAL 5'-PHOSPHATE SYNTHASE SUBUNIT SNO"/>
    <property type="match status" value="1"/>
</dbReference>
<proteinExistence type="inferred from homology"/>
<comment type="subunit">
    <text evidence="6">In the presence of PdxS, forms a dodecamer of heterodimers. Only shows activity in the heterodimer.</text>
</comment>
<feature type="binding site" evidence="6">
    <location>
        <begin position="145"/>
        <end position="146"/>
    </location>
    <ligand>
        <name>L-glutamine</name>
        <dbReference type="ChEBI" id="CHEBI:58359"/>
    </ligand>
</feature>
<dbReference type="InterPro" id="IPR021196">
    <property type="entry name" value="PdxT/SNO_CS"/>
</dbReference>